<evidence type="ECO:0000313" key="1">
    <source>
        <dbReference type="EMBL" id="KAL1247741.1"/>
    </source>
</evidence>
<keyword evidence="2" id="KW-1185">Reference proteome</keyword>
<dbReference type="Proteomes" id="UP001558613">
    <property type="component" value="Unassembled WGS sequence"/>
</dbReference>
<proteinExistence type="predicted"/>
<reference evidence="1 2" key="1">
    <citation type="submission" date="2023-09" db="EMBL/GenBank/DDBJ databases">
        <authorList>
            <person name="Wang M."/>
        </authorList>
    </citation>
    <scope>NUCLEOTIDE SEQUENCE [LARGE SCALE GENOMIC DNA]</scope>
    <source>
        <strain evidence="1">GT-2023</strain>
        <tissue evidence="1">Liver</tissue>
    </source>
</reference>
<sequence>MHLYVGHGIEMVLWSMAVCAELKAAYLHTEGYLWPQLEGAWTDTEALRGACTATTALRNVWAVALVLFSSRGSRTGNCDTQEHYIQHYTVSSHSTTATSTYYTDFT</sequence>
<accession>A0ABR3L6K8</accession>
<evidence type="ECO:0000313" key="2">
    <source>
        <dbReference type="Proteomes" id="UP001558613"/>
    </source>
</evidence>
<organism evidence="1 2">
    <name type="scientific">Cirrhinus molitorella</name>
    <name type="common">mud carp</name>
    <dbReference type="NCBI Taxonomy" id="172907"/>
    <lineage>
        <taxon>Eukaryota</taxon>
        <taxon>Metazoa</taxon>
        <taxon>Chordata</taxon>
        <taxon>Craniata</taxon>
        <taxon>Vertebrata</taxon>
        <taxon>Euteleostomi</taxon>
        <taxon>Actinopterygii</taxon>
        <taxon>Neopterygii</taxon>
        <taxon>Teleostei</taxon>
        <taxon>Ostariophysi</taxon>
        <taxon>Cypriniformes</taxon>
        <taxon>Cyprinidae</taxon>
        <taxon>Labeoninae</taxon>
        <taxon>Labeonini</taxon>
        <taxon>Cirrhinus</taxon>
    </lineage>
</organism>
<gene>
    <name evidence="1" type="ORF">QQF64_023117</name>
</gene>
<comment type="caution">
    <text evidence="1">The sequence shown here is derived from an EMBL/GenBank/DDBJ whole genome shotgun (WGS) entry which is preliminary data.</text>
</comment>
<dbReference type="EMBL" id="JAYMGO010000025">
    <property type="protein sequence ID" value="KAL1247741.1"/>
    <property type="molecule type" value="Genomic_DNA"/>
</dbReference>
<protein>
    <recommendedName>
        <fullName evidence="3">Secreted protein</fullName>
    </recommendedName>
</protein>
<evidence type="ECO:0008006" key="3">
    <source>
        <dbReference type="Google" id="ProtNLM"/>
    </source>
</evidence>
<name>A0ABR3L6K8_9TELE</name>